<accession>A0A853BAI0</accession>
<dbReference type="AlphaFoldDB" id="A0A853BAI0"/>
<feature type="compositionally biased region" description="Low complexity" evidence="1">
    <location>
        <begin position="19"/>
        <end position="32"/>
    </location>
</feature>
<keyword evidence="2" id="KW-0472">Membrane</keyword>
<proteinExistence type="predicted"/>
<feature type="compositionally biased region" description="Low complexity" evidence="1">
    <location>
        <begin position="1"/>
        <end position="11"/>
    </location>
</feature>
<evidence type="ECO:0000256" key="1">
    <source>
        <dbReference type="SAM" id="MobiDB-lite"/>
    </source>
</evidence>
<organism evidence="3 4">
    <name type="scientific">Amycolatopsis endophytica</name>
    <dbReference type="NCBI Taxonomy" id="860233"/>
    <lineage>
        <taxon>Bacteria</taxon>
        <taxon>Bacillati</taxon>
        <taxon>Actinomycetota</taxon>
        <taxon>Actinomycetes</taxon>
        <taxon>Pseudonocardiales</taxon>
        <taxon>Pseudonocardiaceae</taxon>
        <taxon>Amycolatopsis</taxon>
    </lineage>
</organism>
<evidence type="ECO:0000313" key="3">
    <source>
        <dbReference type="EMBL" id="NYI91795.1"/>
    </source>
</evidence>
<evidence type="ECO:0000256" key="2">
    <source>
        <dbReference type="SAM" id="Phobius"/>
    </source>
</evidence>
<keyword evidence="4" id="KW-1185">Reference proteome</keyword>
<dbReference type="EMBL" id="JACCFK010000002">
    <property type="protein sequence ID" value="NYI91795.1"/>
    <property type="molecule type" value="Genomic_DNA"/>
</dbReference>
<dbReference type="RefSeq" id="WP_246339266.1">
    <property type="nucleotide sequence ID" value="NZ_JACCFK010000002.1"/>
</dbReference>
<comment type="caution">
    <text evidence="3">The sequence shown here is derived from an EMBL/GenBank/DDBJ whole genome shotgun (WGS) entry which is preliminary data.</text>
</comment>
<reference evidence="3 4" key="1">
    <citation type="submission" date="2020-07" db="EMBL/GenBank/DDBJ databases">
        <title>Sequencing the genomes of 1000 actinobacteria strains.</title>
        <authorList>
            <person name="Klenk H.-P."/>
        </authorList>
    </citation>
    <scope>NUCLEOTIDE SEQUENCE [LARGE SCALE GENOMIC DNA]</scope>
    <source>
        <strain evidence="3 4">DSM 104006</strain>
    </source>
</reference>
<dbReference type="Proteomes" id="UP000549616">
    <property type="component" value="Unassembled WGS sequence"/>
</dbReference>
<keyword evidence="2" id="KW-0812">Transmembrane</keyword>
<name>A0A853BAI0_9PSEU</name>
<keyword evidence="2" id="KW-1133">Transmembrane helix</keyword>
<dbReference type="InterPro" id="IPR045782">
    <property type="entry name" value="TrbL_3"/>
</dbReference>
<protein>
    <submittedName>
        <fullName evidence="3">Uncharacterized protein</fullName>
    </submittedName>
</protein>
<gene>
    <name evidence="3" type="ORF">HNR02_005170</name>
</gene>
<dbReference type="Pfam" id="PF19590">
    <property type="entry name" value="TrbL_3"/>
    <property type="match status" value="1"/>
</dbReference>
<evidence type="ECO:0000313" key="4">
    <source>
        <dbReference type="Proteomes" id="UP000549616"/>
    </source>
</evidence>
<feature type="transmembrane region" description="Helical" evidence="2">
    <location>
        <begin position="101"/>
        <end position="122"/>
    </location>
</feature>
<sequence length="209" mass="22203">MPPSPTSTAPPCTGEGCIPQPGTSTPPTAPGAEQPVPDEETGDDCGLTNIGACITDVIDRFLPRIVESALNPLLELLSKTLLTTPTPDSLPRVGELWDNSWQILLVSYALLILIAGVIVMGYRPSRPGTRPRRSRRASWWGSWPVALSLWVATKGIQIATPSSPPSWAAGSTRVPPAWLCATSSWAHSKAACGSSSSDSSWPVCSSRCW</sequence>
<feature type="region of interest" description="Disordered" evidence="1">
    <location>
        <begin position="1"/>
        <end position="44"/>
    </location>
</feature>